<reference evidence="1 2" key="1">
    <citation type="journal article" date="2023" name="Sci. Data">
        <title>Genome assembly of the Korean intertidal mud-creeper Batillaria attramentaria.</title>
        <authorList>
            <person name="Patra A.K."/>
            <person name="Ho P.T."/>
            <person name="Jun S."/>
            <person name="Lee S.J."/>
            <person name="Kim Y."/>
            <person name="Won Y.J."/>
        </authorList>
    </citation>
    <scope>NUCLEOTIDE SEQUENCE [LARGE SCALE GENOMIC DNA]</scope>
    <source>
        <strain evidence="1">Wonlab-2016</strain>
    </source>
</reference>
<gene>
    <name evidence="1" type="ORF">BaRGS_00009348</name>
</gene>
<protein>
    <submittedName>
        <fullName evidence="1">Uncharacterized protein</fullName>
    </submittedName>
</protein>
<evidence type="ECO:0000313" key="2">
    <source>
        <dbReference type="Proteomes" id="UP001519460"/>
    </source>
</evidence>
<dbReference type="AlphaFoldDB" id="A0ABD0LIX6"/>
<dbReference type="Proteomes" id="UP001519460">
    <property type="component" value="Unassembled WGS sequence"/>
</dbReference>
<comment type="caution">
    <text evidence="1">The sequence shown here is derived from an EMBL/GenBank/DDBJ whole genome shotgun (WGS) entry which is preliminary data.</text>
</comment>
<sequence>MGKNATLSTSLHYKFPIHALYAYAASRSDTRATDPEYTIAINCIKWKIVTPVGCVGITRPVSTAEFCFFVSDTLEDRERKNRPPPQPA</sequence>
<proteinExistence type="predicted"/>
<accession>A0ABD0LIX6</accession>
<organism evidence="1 2">
    <name type="scientific">Batillaria attramentaria</name>
    <dbReference type="NCBI Taxonomy" id="370345"/>
    <lineage>
        <taxon>Eukaryota</taxon>
        <taxon>Metazoa</taxon>
        <taxon>Spiralia</taxon>
        <taxon>Lophotrochozoa</taxon>
        <taxon>Mollusca</taxon>
        <taxon>Gastropoda</taxon>
        <taxon>Caenogastropoda</taxon>
        <taxon>Sorbeoconcha</taxon>
        <taxon>Cerithioidea</taxon>
        <taxon>Batillariidae</taxon>
        <taxon>Batillaria</taxon>
    </lineage>
</organism>
<evidence type="ECO:0000313" key="1">
    <source>
        <dbReference type="EMBL" id="KAK7499373.1"/>
    </source>
</evidence>
<name>A0ABD0LIX6_9CAEN</name>
<keyword evidence="2" id="KW-1185">Reference proteome</keyword>
<dbReference type="EMBL" id="JACVVK020000044">
    <property type="protein sequence ID" value="KAK7499373.1"/>
    <property type="molecule type" value="Genomic_DNA"/>
</dbReference>